<evidence type="ECO:0000313" key="1">
    <source>
        <dbReference type="EMBL" id="KAH7325776.1"/>
    </source>
</evidence>
<proteinExistence type="predicted"/>
<dbReference type="Gene3D" id="1.25.40.10">
    <property type="entry name" value="Tetratricopeptide repeat domain"/>
    <property type="match status" value="1"/>
</dbReference>
<sequence>MVNRSPQIALHPDQILPNATWSPQMLSFHGIAAPFFPTFPRHPARTSAADDGQRRLSFNEQPMLPPLRPSAAYPWSPERLPPLPSTGQASFLLRPLSSTPTSKGRSISELQSMRHDALSSGPQGKIDEAIRKLRSVVEGFQHLLAPTHDLTIQSGYELAQLLGGHDGMDEASSILEWLGLNLVKKYGIRHEKALNHYFKVVYLLRTWSRDEDANLLTYKISQLWDERDPDLERDLRIPDTTTAGVAVPTDFDISDPQALFKEPQNEDDVDLQLQLVRILALRESPFIDLEPILIKLIEYCDIHDLPPQGLDARCCLASHFRGRQMESRAILVLDAVQPKFEKHIQGITKFPKPLLKACQEMAFIYCDCGNSTKCENILELTADCLETYVRLHACPEHRRTQSINFSVSVGVGWQKRQSWDTAAPWFERALVNSIKILGHSHNTTQMLERTLESGIFVLKGEELPDFDGAML</sequence>
<comment type="caution">
    <text evidence="1">The sequence shown here is derived from an EMBL/GenBank/DDBJ whole genome shotgun (WGS) entry which is preliminary data.</text>
</comment>
<dbReference type="OrthoDB" id="5308957at2759"/>
<dbReference type="AlphaFoldDB" id="A0A8K0SYX3"/>
<gene>
    <name evidence="1" type="ORF">B0I35DRAFT_118596</name>
</gene>
<organism evidence="1 2">
    <name type="scientific">Stachybotrys elegans</name>
    <dbReference type="NCBI Taxonomy" id="80388"/>
    <lineage>
        <taxon>Eukaryota</taxon>
        <taxon>Fungi</taxon>
        <taxon>Dikarya</taxon>
        <taxon>Ascomycota</taxon>
        <taxon>Pezizomycotina</taxon>
        <taxon>Sordariomycetes</taxon>
        <taxon>Hypocreomycetidae</taxon>
        <taxon>Hypocreales</taxon>
        <taxon>Stachybotryaceae</taxon>
        <taxon>Stachybotrys</taxon>
    </lineage>
</organism>
<accession>A0A8K0SYX3</accession>
<protein>
    <submittedName>
        <fullName evidence="1">Uncharacterized protein</fullName>
    </submittedName>
</protein>
<dbReference type="InterPro" id="IPR011990">
    <property type="entry name" value="TPR-like_helical_dom_sf"/>
</dbReference>
<name>A0A8K0SYX3_9HYPO</name>
<keyword evidence="2" id="KW-1185">Reference proteome</keyword>
<reference evidence="1" key="1">
    <citation type="journal article" date="2021" name="Nat. Commun.">
        <title>Genetic determinants of endophytism in the Arabidopsis root mycobiome.</title>
        <authorList>
            <person name="Mesny F."/>
            <person name="Miyauchi S."/>
            <person name="Thiergart T."/>
            <person name="Pickel B."/>
            <person name="Atanasova L."/>
            <person name="Karlsson M."/>
            <person name="Huettel B."/>
            <person name="Barry K.W."/>
            <person name="Haridas S."/>
            <person name="Chen C."/>
            <person name="Bauer D."/>
            <person name="Andreopoulos W."/>
            <person name="Pangilinan J."/>
            <person name="LaButti K."/>
            <person name="Riley R."/>
            <person name="Lipzen A."/>
            <person name="Clum A."/>
            <person name="Drula E."/>
            <person name="Henrissat B."/>
            <person name="Kohler A."/>
            <person name="Grigoriev I.V."/>
            <person name="Martin F.M."/>
            <person name="Hacquard S."/>
        </authorList>
    </citation>
    <scope>NUCLEOTIDE SEQUENCE</scope>
    <source>
        <strain evidence="1">MPI-CAGE-CH-0235</strain>
    </source>
</reference>
<evidence type="ECO:0000313" key="2">
    <source>
        <dbReference type="Proteomes" id="UP000813444"/>
    </source>
</evidence>
<dbReference type="Proteomes" id="UP000813444">
    <property type="component" value="Unassembled WGS sequence"/>
</dbReference>
<dbReference type="EMBL" id="JAGPNK010000002">
    <property type="protein sequence ID" value="KAH7325776.1"/>
    <property type="molecule type" value="Genomic_DNA"/>
</dbReference>